<dbReference type="SUPFAM" id="SSF53649">
    <property type="entry name" value="Alkaline phosphatase-like"/>
    <property type="match status" value="1"/>
</dbReference>
<feature type="domain" description="Sulfatase N-terminal" evidence="5">
    <location>
        <begin position="211"/>
        <end position="631"/>
    </location>
</feature>
<keyword evidence="2" id="KW-0479">Metal-binding</keyword>
<reference evidence="6 7" key="1">
    <citation type="submission" date="2016-01" db="EMBL/GenBank/DDBJ databases">
        <title>The new phylogeny of the genus Mycobacterium.</title>
        <authorList>
            <person name="Tarcisio F."/>
            <person name="Conor M."/>
            <person name="Antonella G."/>
            <person name="Elisabetta G."/>
            <person name="Giulia F.S."/>
            <person name="Sara T."/>
            <person name="Anna F."/>
            <person name="Clotilde B."/>
            <person name="Roberto B."/>
            <person name="Veronica D.S."/>
            <person name="Fabio R."/>
            <person name="Monica P."/>
            <person name="Olivier J."/>
            <person name="Enrico T."/>
            <person name="Nicola S."/>
        </authorList>
    </citation>
    <scope>NUCLEOTIDE SEQUENCE [LARGE SCALE GENOMIC DNA]</scope>
    <source>
        <strain evidence="6 7">DSM 44852</strain>
    </source>
</reference>
<dbReference type="EMBL" id="LQOV01000004">
    <property type="protein sequence ID" value="ORV56514.1"/>
    <property type="molecule type" value="Genomic_DNA"/>
</dbReference>
<sequence>MSEVHALVIVAGYQGLDAARQDFETLIGRAKDKSVAVRDAVLVGKDAEGNRVFVDSGNRLGRRGAKWGAGAGLAVGLLSPVSVATAAVGAAAGALAGTFLNQKIKGGLSDKIGEQMATDGAVIITVVPGESRLAVEQVLAGSPMKSVAELGHSTLRGFGAALEEAMGKFNPDRTRLPIPQRSFGGTVGRTVAESVGDWTIVPGASAPDGAPNVLIVLIDDAGFGGPDTFGGAIHTPTLSRVAQNGLAYNRFHVTAVCSPTRAALLTGRNHHRVGFGSVCEFPGPYPGYSTAKPRSCAALPRILRDNGYVTGAFGKWHLTPDNVQGAAGPFDNWPLGWGFDHFWGFPSGAAGQYDPIISQDNSVLGIPQGQDDKPYYFPDDLTDKAVQWLHTVRAANATKPWMMYYSTGATHAPHHVFAEWADKYRGQFDEGWDVYREKTFERQKQLGIVPADAELTERPDLFPAWDSLSDTQRKLYARQMEVFAGFSENADWNVGRLLDAIDDLGESDNTLVFYIWGDNGASMEGTNTGSFNEMTFINGLDLTAEQQLQLIEQYGGIEALGDEDTAPHFASAWAHANNTPYQWGKQMGSHLGGTRDPMVVAWPSRIRPDAQVRDQFTHCIDIAPTVLEAIGLPEPSSVDGFEQEPMDGTSFVHTFDDAAAQERHTVQYFENFGSRALYKDGWWACARLDKAPWDLSPQTMQRFAPGNYNPDDDIWELYYLPDDFSQANDLAAEHPDKLAELQQLWWQEAENNRVLPLLGGLAVMFGDLPPLPTTARFTFSGGVQNIQRGMVPRIFGRSYAIEARLHIPDEGAQGVLVANADFMGGFALWVDEERKLHHTYSFLGVETYRQVSTEALPVGDLTVRMLFESAQPVVGSGGRVTLWADDRLIGEGELPQTVSLAFTSYAGMDIGRDNGLVVDRDYEDRAPYAFTGTVKEVVFDLMPVPVNVEKELHEHASVQAVGQGAAG</sequence>
<evidence type="ECO:0000313" key="7">
    <source>
        <dbReference type="Proteomes" id="UP000193010"/>
    </source>
</evidence>
<accession>A0A1X1UI59</accession>
<dbReference type="STRING" id="292462.AWC05_09870"/>
<dbReference type="Pfam" id="PF00884">
    <property type="entry name" value="Sulfatase"/>
    <property type="match status" value="1"/>
</dbReference>
<dbReference type="AlphaFoldDB" id="A0A1X1UI59"/>
<dbReference type="GO" id="GO:0016787">
    <property type="term" value="F:hydrolase activity"/>
    <property type="evidence" value="ECO:0007669"/>
    <property type="project" value="UniProtKB-KW"/>
</dbReference>
<organism evidence="6 7">
    <name type="scientific">Mycobacterium florentinum</name>
    <dbReference type="NCBI Taxonomy" id="292462"/>
    <lineage>
        <taxon>Bacteria</taxon>
        <taxon>Bacillati</taxon>
        <taxon>Actinomycetota</taxon>
        <taxon>Actinomycetes</taxon>
        <taxon>Mycobacteriales</taxon>
        <taxon>Mycobacteriaceae</taxon>
        <taxon>Mycobacterium</taxon>
        <taxon>Mycobacterium simiae complex</taxon>
    </lineage>
</organism>
<dbReference type="InterPro" id="IPR000917">
    <property type="entry name" value="Sulfatase_N"/>
</dbReference>
<evidence type="ECO:0000256" key="2">
    <source>
        <dbReference type="ARBA" id="ARBA00022723"/>
    </source>
</evidence>
<evidence type="ECO:0000313" key="6">
    <source>
        <dbReference type="EMBL" id="ORV56514.1"/>
    </source>
</evidence>
<dbReference type="InterPro" id="IPR050738">
    <property type="entry name" value="Sulfatase"/>
</dbReference>
<dbReference type="InterPro" id="IPR009200">
    <property type="entry name" value="DUF1269_membrane"/>
</dbReference>
<keyword evidence="3" id="KW-0378">Hydrolase</keyword>
<protein>
    <submittedName>
        <fullName evidence="6">Arylsulfatase</fullName>
    </submittedName>
</protein>
<dbReference type="PANTHER" id="PTHR42693">
    <property type="entry name" value="ARYLSULFATASE FAMILY MEMBER"/>
    <property type="match status" value="1"/>
</dbReference>
<evidence type="ECO:0000256" key="4">
    <source>
        <dbReference type="ARBA" id="ARBA00022837"/>
    </source>
</evidence>
<dbReference type="InterPro" id="IPR017850">
    <property type="entry name" value="Alkaline_phosphatase_core_sf"/>
</dbReference>
<dbReference type="Pfam" id="PF06897">
    <property type="entry name" value="DUF1269"/>
    <property type="match status" value="1"/>
</dbReference>
<dbReference type="RefSeq" id="WP_085219976.1">
    <property type="nucleotide sequence ID" value="NZ_AP022576.1"/>
</dbReference>
<dbReference type="Gene3D" id="3.30.1120.10">
    <property type="match status" value="1"/>
</dbReference>
<proteinExistence type="inferred from homology"/>
<gene>
    <name evidence="6" type="ORF">AWC05_09870</name>
</gene>
<comment type="similarity">
    <text evidence="1">Belongs to the sulfatase family.</text>
</comment>
<evidence type="ECO:0000256" key="1">
    <source>
        <dbReference type="ARBA" id="ARBA00008779"/>
    </source>
</evidence>
<dbReference type="GO" id="GO:0046872">
    <property type="term" value="F:metal ion binding"/>
    <property type="evidence" value="ECO:0007669"/>
    <property type="project" value="UniProtKB-KW"/>
</dbReference>
<evidence type="ECO:0000259" key="5">
    <source>
        <dbReference type="Pfam" id="PF00884"/>
    </source>
</evidence>
<dbReference type="OrthoDB" id="9777306at2"/>
<dbReference type="PANTHER" id="PTHR42693:SF43">
    <property type="entry name" value="BLL2667 PROTEIN"/>
    <property type="match status" value="1"/>
</dbReference>
<comment type="caution">
    <text evidence="6">The sequence shown here is derived from an EMBL/GenBank/DDBJ whole genome shotgun (WGS) entry which is preliminary data.</text>
</comment>
<keyword evidence="7" id="KW-1185">Reference proteome</keyword>
<dbReference type="InterPro" id="IPR024607">
    <property type="entry name" value="Sulfatase_CS"/>
</dbReference>
<dbReference type="Proteomes" id="UP000193010">
    <property type="component" value="Unassembled WGS sequence"/>
</dbReference>
<evidence type="ECO:0000256" key="3">
    <source>
        <dbReference type="ARBA" id="ARBA00022801"/>
    </source>
</evidence>
<name>A0A1X1UI59_MYCFL</name>
<dbReference type="Gene3D" id="3.40.720.10">
    <property type="entry name" value="Alkaline Phosphatase, subunit A"/>
    <property type="match status" value="1"/>
</dbReference>
<keyword evidence="4" id="KW-0106">Calcium</keyword>
<dbReference type="CDD" id="cd16025">
    <property type="entry name" value="PAS_like"/>
    <property type="match status" value="1"/>
</dbReference>
<dbReference type="PROSITE" id="PS00523">
    <property type="entry name" value="SULFATASE_1"/>
    <property type="match status" value="1"/>
</dbReference>
<dbReference type="FunFam" id="3.40.720.10:FF:000038">
    <property type="entry name" value="Arylsulfatase AtsA"/>
    <property type="match status" value="1"/>
</dbReference>